<dbReference type="InterPro" id="IPR018359">
    <property type="entry name" value="Bromodomain_CS"/>
</dbReference>
<dbReference type="Pfam" id="PF13831">
    <property type="entry name" value="PHD_2"/>
    <property type="match status" value="1"/>
</dbReference>
<dbReference type="Pfam" id="PF10513">
    <property type="entry name" value="EPL1"/>
    <property type="match status" value="1"/>
</dbReference>
<proteinExistence type="predicted"/>
<reference evidence="16" key="2">
    <citation type="submission" date="2025-09" db="UniProtKB">
        <authorList>
            <consortium name="Ensembl"/>
        </authorList>
    </citation>
    <scope>IDENTIFICATION</scope>
</reference>
<dbReference type="InterPro" id="IPR050701">
    <property type="entry name" value="Histone_Mod_Regulator"/>
</dbReference>
<dbReference type="InterPro" id="IPR034732">
    <property type="entry name" value="EPHD"/>
</dbReference>
<feature type="domain" description="Bromo" evidence="12">
    <location>
        <begin position="633"/>
        <end position="703"/>
    </location>
</feature>
<evidence type="ECO:0000256" key="10">
    <source>
        <dbReference type="PROSITE-ProRule" id="PRU00042"/>
    </source>
</evidence>
<feature type="domain" description="C2H2-type" evidence="14">
    <location>
        <begin position="21"/>
        <end position="52"/>
    </location>
</feature>
<dbReference type="Gene3D" id="3.30.40.10">
    <property type="entry name" value="Zinc/RING finger domain, C3HC4 (zinc finger)"/>
    <property type="match status" value="2"/>
</dbReference>
<dbReference type="SMART" id="SM00297">
    <property type="entry name" value="BROMO"/>
    <property type="match status" value="1"/>
</dbReference>
<feature type="domain" description="PHD-type" evidence="13">
    <location>
        <begin position="250"/>
        <end position="300"/>
    </location>
</feature>
<evidence type="ECO:0000259" key="12">
    <source>
        <dbReference type="PROSITE" id="PS50014"/>
    </source>
</evidence>
<evidence type="ECO:0000256" key="6">
    <source>
        <dbReference type="ARBA" id="ARBA00022833"/>
    </source>
</evidence>
<dbReference type="PANTHER" id="PTHR13793">
    <property type="entry name" value="PHD FINGER PROTEINS"/>
    <property type="match status" value="1"/>
</dbReference>
<dbReference type="SMART" id="SM00249">
    <property type="entry name" value="PHD"/>
    <property type="match status" value="2"/>
</dbReference>
<dbReference type="InterPro" id="IPR001487">
    <property type="entry name" value="Bromodomain"/>
</dbReference>
<dbReference type="PROSITE" id="PS50157">
    <property type="entry name" value="ZINC_FINGER_C2H2_2"/>
    <property type="match status" value="1"/>
</dbReference>
<dbReference type="GO" id="GO:0008270">
    <property type="term" value="F:zinc ion binding"/>
    <property type="evidence" value="ECO:0007669"/>
    <property type="project" value="UniProtKB-KW"/>
</dbReference>
<dbReference type="InterPro" id="IPR036427">
    <property type="entry name" value="Bromodomain-like_sf"/>
</dbReference>
<dbReference type="SUPFAM" id="SSF47370">
    <property type="entry name" value="Bromodomain"/>
    <property type="match status" value="1"/>
</dbReference>
<dbReference type="SUPFAM" id="SSF57903">
    <property type="entry name" value="FYVE/PHD zinc finger"/>
    <property type="match status" value="2"/>
</dbReference>
<feature type="region of interest" description="Disordered" evidence="11">
    <location>
        <begin position="735"/>
        <end position="779"/>
    </location>
</feature>
<dbReference type="CDD" id="cd15701">
    <property type="entry name" value="ePHD_BRPF1"/>
    <property type="match status" value="1"/>
</dbReference>
<evidence type="ECO:0000256" key="4">
    <source>
        <dbReference type="ARBA" id="ARBA00022737"/>
    </source>
</evidence>
<dbReference type="Gene3D" id="1.20.920.10">
    <property type="entry name" value="Bromodomain-like"/>
    <property type="match status" value="1"/>
</dbReference>
<name>A0A3Q3NI18_9TELE</name>
<keyword evidence="3" id="KW-0479">Metal-binding</keyword>
<protein>
    <submittedName>
        <fullName evidence="16">Bromodomain and PHD finger containing, 1</fullName>
    </submittedName>
</protein>
<dbReference type="InterPro" id="IPR019542">
    <property type="entry name" value="Enhancer_polycomb-like_N"/>
</dbReference>
<keyword evidence="17" id="KW-1185">Reference proteome</keyword>
<dbReference type="PROSITE" id="PS00633">
    <property type="entry name" value="BROMODOMAIN_1"/>
    <property type="match status" value="1"/>
</dbReference>
<evidence type="ECO:0000256" key="5">
    <source>
        <dbReference type="ARBA" id="ARBA00022771"/>
    </source>
</evidence>
<feature type="region of interest" description="Disordered" evidence="11">
    <location>
        <begin position="430"/>
        <end position="481"/>
    </location>
</feature>
<dbReference type="PROSITE" id="PS51805">
    <property type="entry name" value="EPHD"/>
    <property type="match status" value="1"/>
</dbReference>
<sequence>MGLDFDVKTFCHNLRATKPPYECPVETCRKVYKSYSGIEYHLYHYDHDNPTPAQTVPQKKRKGRPPRNTPGSPNRSERSHSPGRETMTYAQAQRMVELEIQGRIHRISIFENIDVVDGGAGATPKSGKHKSKEKKKDGSSHHHSVQSGPAVKLPEAVFRELDQERPDAPPRPSSYYRYIDKSVEELDEEVEYDIDEEDYIWLDIMNDKRRRDGVTPIPQEVFEYLMDRLEKESYFESHNKADPSTLIDEDAVCCICNDGECQNSNVILFCDMCNLAVHQECYGVPYIPEGQWLCRRCLQSPSRAVDCALCPNKGGAFKQTDDARWAHVVCALWIPEVCFANTVFLEPIDSIEHIPPARWKLTCYICKQRGSGACIQCHKANCYTAFHVTCAQQAGLYMKMEPVRETGANGTSFSVRKTAYCDIHTPPGSAQHLGGVGGASMGSSHSEGELDEDDEPSIGHDDDSKGWSSERAKRAKAKSRLKMKRARKILAERRAAAPVVSVPCIPPHRLSKITSNLTVPRKSQFMQRLHSYWTLKRQSRNGVPLLRRLQTHLQSQRHIDPLPDSEEKQMALKEQLKAWQRLRHDLERARLLVELIRKREKLKRETIKVQQMALEMQLTPFLVLLRSTLEQLQERDTNKFFTEPVPLAEVPDYLDHIDTPMDFQTMWNLLESHRYLTFEAFEADFGLIVNNCLKYNAKDTVFYRAALRLREMGGAVIRTARRQAERIGFDYETDRGSSLPLHPSSVGHHDEGGESSSQEIGGKGVCRRLNMKNENQNRS</sequence>
<keyword evidence="5 10" id="KW-0863">Zinc-finger</keyword>
<evidence type="ECO:0000256" key="11">
    <source>
        <dbReference type="SAM" id="MobiDB-lite"/>
    </source>
</evidence>
<dbReference type="InterPro" id="IPR011011">
    <property type="entry name" value="Znf_FYVE_PHD"/>
</dbReference>
<feature type="region of interest" description="Disordered" evidence="11">
    <location>
        <begin position="46"/>
        <end position="85"/>
    </location>
</feature>
<dbReference type="AlphaFoldDB" id="A0A3Q3NI18"/>
<dbReference type="GO" id="GO:0005634">
    <property type="term" value="C:nucleus"/>
    <property type="evidence" value="ECO:0007669"/>
    <property type="project" value="UniProtKB-SubCell"/>
</dbReference>
<keyword evidence="8" id="KW-0539">Nucleus</keyword>
<evidence type="ECO:0000259" key="13">
    <source>
        <dbReference type="PROSITE" id="PS50016"/>
    </source>
</evidence>
<evidence type="ECO:0000256" key="7">
    <source>
        <dbReference type="ARBA" id="ARBA00023117"/>
    </source>
</evidence>
<evidence type="ECO:0000313" key="17">
    <source>
        <dbReference type="Proteomes" id="UP000261640"/>
    </source>
</evidence>
<dbReference type="PRINTS" id="PR00503">
    <property type="entry name" value="BROMODOMAIN"/>
</dbReference>
<dbReference type="InterPro" id="IPR042061">
    <property type="entry name" value="Peregrin_ePHD"/>
</dbReference>
<reference evidence="16" key="1">
    <citation type="submission" date="2025-08" db="UniProtKB">
        <authorList>
            <consortium name="Ensembl"/>
        </authorList>
    </citation>
    <scope>IDENTIFICATION</scope>
</reference>
<dbReference type="PROSITE" id="PS50016">
    <property type="entry name" value="ZF_PHD_2"/>
    <property type="match status" value="1"/>
</dbReference>
<dbReference type="InterPro" id="IPR019787">
    <property type="entry name" value="Znf_PHD-finger"/>
</dbReference>
<keyword evidence="7 9" id="KW-0103">Bromodomain</keyword>
<dbReference type="FunFam" id="3.30.40.10:FF:000007">
    <property type="entry name" value="Bromodomain containing 1, isoform CRA_b"/>
    <property type="match status" value="1"/>
</dbReference>
<feature type="compositionally biased region" description="Basic and acidic residues" evidence="11">
    <location>
        <begin position="457"/>
        <end position="472"/>
    </location>
</feature>
<dbReference type="PROSITE" id="PS00028">
    <property type="entry name" value="ZINC_FINGER_C2H2_1"/>
    <property type="match status" value="1"/>
</dbReference>
<accession>A0A3Q3NI18</accession>
<dbReference type="Pfam" id="PF00439">
    <property type="entry name" value="Bromodomain"/>
    <property type="match status" value="1"/>
</dbReference>
<dbReference type="PROSITE" id="PS01359">
    <property type="entry name" value="ZF_PHD_1"/>
    <property type="match status" value="1"/>
</dbReference>
<dbReference type="InterPro" id="IPR019786">
    <property type="entry name" value="Zinc_finger_PHD-type_CS"/>
</dbReference>
<dbReference type="InterPro" id="IPR001965">
    <property type="entry name" value="Znf_PHD"/>
</dbReference>
<dbReference type="Proteomes" id="UP000261640">
    <property type="component" value="Unplaced"/>
</dbReference>
<dbReference type="CDD" id="cd15572">
    <property type="entry name" value="PHD_BRPF"/>
    <property type="match status" value="1"/>
</dbReference>
<dbReference type="GeneTree" id="ENSGT00940000157794"/>
<dbReference type="InterPro" id="IPR013087">
    <property type="entry name" value="Znf_C2H2_type"/>
</dbReference>
<evidence type="ECO:0000259" key="14">
    <source>
        <dbReference type="PROSITE" id="PS50157"/>
    </source>
</evidence>
<keyword evidence="4" id="KW-0677">Repeat</keyword>
<dbReference type="InterPro" id="IPR013083">
    <property type="entry name" value="Znf_RING/FYVE/PHD"/>
</dbReference>
<evidence type="ECO:0000259" key="15">
    <source>
        <dbReference type="PROSITE" id="PS51805"/>
    </source>
</evidence>
<evidence type="ECO:0000313" key="16">
    <source>
        <dbReference type="Ensembl" id="ENSMAMP00000035876.2"/>
    </source>
</evidence>
<feature type="domain" description="PHD-type" evidence="15">
    <location>
        <begin position="304"/>
        <end position="425"/>
    </location>
</feature>
<dbReference type="FunFam" id="3.30.40.10:FF:000008">
    <property type="entry name" value="Bromodomain containing 1, isoform CRA_a"/>
    <property type="match status" value="1"/>
</dbReference>
<feature type="region of interest" description="Disordered" evidence="11">
    <location>
        <begin position="116"/>
        <end position="152"/>
    </location>
</feature>
<evidence type="ECO:0000256" key="9">
    <source>
        <dbReference type="PROSITE-ProRule" id="PRU00035"/>
    </source>
</evidence>
<organism evidence="16 17">
    <name type="scientific">Mastacembelus armatus</name>
    <name type="common">zig-zag eel</name>
    <dbReference type="NCBI Taxonomy" id="205130"/>
    <lineage>
        <taxon>Eukaryota</taxon>
        <taxon>Metazoa</taxon>
        <taxon>Chordata</taxon>
        <taxon>Craniata</taxon>
        <taxon>Vertebrata</taxon>
        <taxon>Euteleostomi</taxon>
        <taxon>Actinopterygii</taxon>
        <taxon>Neopterygii</taxon>
        <taxon>Teleostei</taxon>
        <taxon>Neoteleostei</taxon>
        <taxon>Acanthomorphata</taxon>
        <taxon>Anabantaria</taxon>
        <taxon>Synbranchiformes</taxon>
        <taxon>Mastacembelidae</taxon>
        <taxon>Mastacembelus</taxon>
    </lineage>
</organism>
<dbReference type="Ensembl" id="ENSMAMT00000036795.2">
    <property type="protein sequence ID" value="ENSMAMP00000035876.2"/>
    <property type="gene ID" value="ENSMAMG00000024090.2"/>
</dbReference>
<evidence type="ECO:0000256" key="2">
    <source>
        <dbReference type="ARBA" id="ARBA00022553"/>
    </source>
</evidence>
<keyword evidence="2" id="KW-0597">Phosphoprotein</keyword>
<comment type="subcellular location">
    <subcellularLocation>
        <location evidence="1">Nucleus</location>
    </subcellularLocation>
</comment>
<evidence type="ECO:0000256" key="3">
    <source>
        <dbReference type="ARBA" id="ARBA00022723"/>
    </source>
</evidence>
<dbReference type="PROSITE" id="PS50014">
    <property type="entry name" value="BROMODOMAIN_2"/>
    <property type="match status" value="1"/>
</dbReference>
<dbReference type="GO" id="GO:0006357">
    <property type="term" value="P:regulation of transcription by RNA polymerase II"/>
    <property type="evidence" value="ECO:0007669"/>
    <property type="project" value="TreeGrafter"/>
</dbReference>
<evidence type="ECO:0000256" key="1">
    <source>
        <dbReference type="ARBA" id="ARBA00004123"/>
    </source>
</evidence>
<dbReference type="PANTHER" id="PTHR13793:SF85">
    <property type="entry name" value="PEREGRIN"/>
    <property type="match status" value="1"/>
</dbReference>
<dbReference type="Pfam" id="PF13832">
    <property type="entry name" value="zf-HC5HC2H_2"/>
    <property type="match status" value="1"/>
</dbReference>
<evidence type="ECO:0000256" key="8">
    <source>
        <dbReference type="ARBA" id="ARBA00023242"/>
    </source>
</evidence>
<keyword evidence="6" id="KW-0862">Zinc</keyword>